<feature type="transmembrane region" description="Helical" evidence="6">
    <location>
        <begin position="415"/>
        <end position="432"/>
    </location>
</feature>
<dbReference type="Proteomes" id="UP000543556">
    <property type="component" value="Unassembled WGS sequence"/>
</dbReference>
<feature type="transmembrane region" description="Helical" evidence="6">
    <location>
        <begin position="221"/>
        <end position="241"/>
    </location>
</feature>
<comment type="caution">
    <text evidence="8">The sequence shown here is derived from an EMBL/GenBank/DDBJ whole genome shotgun (WGS) entry which is preliminary data.</text>
</comment>
<dbReference type="Pfam" id="PF07690">
    <property type="entry name" value="MFS_1"/>
    <property type="match status" value="1"/>
</dbReference>
<evidence type="ECO:0000256" key="3">
    <source>
        <dbReference type="ARBA" id="ARBA00022989"/>
    </source>
</evidence>
<feature type="domain" description="Major facilitator superfamily (MFS) profile" evidence="7">
    <location>
        <begin position="15"/>
        <end position="461"/>
    </location>
</feature>
<dbReference type="InterPro" id="IPR036259">
    <property type="entry name" value="MFS_trans_sf"/>
</dbReference>
<dbReference type="InterPro" id="IPR020846">
    <property type="entry name" value="MFS_dom"/>
</dbReference>
<feature type="transmembrane region" description="Helical" evidence="6">
    <location>
        <begin position="312"/>
        <end position="334"/>
    </location>
</feature>
<sequence>MSAPASIWAAQYRSATVGFFGLAFMVAYSSAAITTAMPRAANELHGLPLYGLAFGVTMATSVVSMTLAALWIDRAGPQKPLLTGVAIYVAGLALAAAAPTMEWLVAARAVQGLGTGLDGVALYVAIARVFPAHLRPKMFGALAAAWLLPSIVGPALSGVITDHFGWRWVFATVPLLAAAAAAVIYRGTQGTGMNQGTVPPGGLDPGSRPVRSAEGARPPKLWRAPAWAVAASVSVLALGDASARTQGWWPVELGAAVVLLCVAVGKLLPRGTWRMVRGLPSLVLMRGLMGTAFTIADVYLPLYMIDQRGLPAWLAGLSLTVGGVTWALGAWLAARGMAPARQSLRLGAAFMLAGMAVSALVLVPGWPVWIAWAGWASAGLGIGMAYPTQSVLVLQDSAPHEQGANSSALQLSETLTTAAALAVVGAVFAALLGLGGAGYVMAFGAGILLAAGALLVSRRAA</sequence>
<feature type="transmembrane region" description="Helical" evidence="6">
    <location>
        <begin position="247"/>
        <end position="269"/>
    </location>
</feature>
<evidence type="ECO:0000256" key="2">
    <source>
        <dbReference type="ARBA" id="ARBA00022692"/>
    </source>
</evidence>
<evidence type="ECO:0000256" key="5">
    <source>
        <dbReference type="SAM" id="MobiDB-lite"/>
    </source>
</evidence>
<evidence type="ECO:0000259" key="7">
    <source>
        <dbReference type="PROSITE" id="PS50850"/>
    </source>
</evidence>
<feature type="transmembrane region" description="Helical" evidence="6">
    <location>
        <begin position="81"/>
        <end position="99"/>
    </location>
</feature>
<dbReference type="PROSITE" id="PS50850">
    <property type="entry name" value="MFS"/>
    <property type="match status" value="1"/>
</dbReference>
<reference evidence="8 9" key="1">
    <citation type="submission" date="2020-02" db="EMBL/GenBank/DDBJ databases">
        <title>Genome sequence of strain AETb3-4.</title>
        <authorList>
            <person name="Gao J."/>
            <person name="Zhang X."/>
        </authorList>
    </citation>
    <scope>NUCLEOTIDE SEQUENCE [LARGE SCALE GENOMIC DNA]</scope>
    <source>
        <strain evidence="8 9">AETb3-4</strain>
    </source>
</reference>
<evidence type="ECO:0000256" key="6">
    <source>
        <dbReference type="SAM" id="Phobius"/>
    </source>
</evidence>
<feature type="region of interest" description="Disordered" evidence="5">
    <location>
        <begin position="194"/>
        <end position="216"/>
    </location>
</feature>
<evidence type="ECO:0000256" key="4">
    <source>
        <dbReference type="ARBA" id="ARBA00023136"/>
    </source>
</evidence>
<name>A0A7Y7M0R3_9MICC</name>
<dbReference type="PANTHER" id="PTHR23501:SF154">
    <property type="entry name" value="MULTIDRUG-EFFLUX TRANSPORTER RV1634-RELATED"/>
    <property type="match status" value="1"/>
</dbReference>
<feature type="transmembrane region" description="Helical" evidence="6">
    <location>
        <begin position="47"/>
        <end position="72"/>
    </location>
</feature>
<feature type="transmembrane region" description="Helical" evidence="6">
    <location>
        <begin position="372"/>
        <end position="394"/>
    </location>
</feature>
<keyword evidence="3 6" id="KW-1133">Transmembrane helix</keyword>
<dbReference type="EMBL" id="JAAMFM010000028">
    <property type="protein sequence ID" value="NVM96309.1"/>
    <property type="molecule type" value="Genomic_DNA"/>
</dbReference>
<dbReference type="PANTHER" id="PTHR23501">
    <property type="entry name" value="MAJOR FACILITATOR SUPERFAMILY"/>
    <property type="match status" value="1"/>
</dbReference>
<gene>
    <name evidence="8" type="ORF">G6034_15625</name>
</gene>
<dbReference type="GO" id="GO:0022857">
    <property type="term" value="F:transmembrane transporter activity"/>
    <property type="evidence" value="ECO:0007669"/>
    <property type="project" value="InterPro"/>
</dbReference>
<keyword evidence="9" id="KW-1185">Reference proteome</keyword>
<feature type="transmembrane region" description="Helical" evidence="6">
    <location>
        <begin position="346"/>
        <end position="366"/>
    </location>
</feature>
<feature type="transmembrane region" description="Helical" evidence="6">
    <location>
        <begin position="105"/>
        <end position="126"/>
    </location>
</feature>
<organism evidence="8 9">
    <name type="scientific">Arthrobacter wenxiniae</name>
    <dbReference type="NCBI Taxonomy" id="2713570"/>
    <lineage>
        <taxon>Bacteria</taxon>
        <taxon>Bacillati</taxon>
        <taxon>Actinomycetota</taxon>
        <taxon>Actinomycetes</taxon>
        <taxon>Micrococcales</taxon>
        <taxon>Micrococcaceae</taxon>
        <taxon>Arthrobacter</taxon>
    </lineage>
</organism>
<feature type="transmembrane region" description="Helical" evidence="6">
    <location>
        <begin position="438"/>
        <end position="456"/>
    </location>
</feature>
<keyword evidence="2 6" id="KW-0812">Transmembrane</keyword>
<feature type="transmembrane region" description="Helical" evidence="6">
    <location>
        <begin position="166"/>
        <end position="185"/>
    </location>
</feature>
<dbReference type="AlphaFoldDB" id="A0A7Y7M0R3"/>
<protein>
    <submittedName>
        <fullName evidence="8">MFS transporter</fullName>
    </submittedName>
</protein>
<keyword evidence="4 6" id="KW-0472">Membrane</keyword>
<evidence type="ECO:0000256" key="1">
    <source>
        <dbReference type="ARBA" id="ARBA00004651"/>
    </source>
</evidence>
<dbReference type="RefSeq" id="WP_176636032.1">
    <property type="nucleotide sequence ID" value="NZ_JAAMFM010000028.1"/>
</dbReference>
<dbReference type="PRINTS" id="PR01036">
    <property type="entry name" value="TCRTETB"/>
</dbReference>
<accession>A0A7Y7M0R3</accession>
<dbReference type="Gene3D" id="1.20.1250.20">
    <property type="entry name" value="MFS general substrate transporter like domains"/>
    <property type="match status" value="1"/>
</dbReference>
<dbReference type="InterPro" id="IPR011701">
    <property type="entry name" value="MFS"/>
</dbReference>
<proteinExistence type="predicted"/>
<feature type="transmembrane region" description="Helical" evidence="6">
    <location>
        <begin position="138"/>
        <end position="160"/>
    </location>
</feature>
<feature type="transmembrane region" description="Helical" evidence="6">
    <location>
        <begin position="281"/>
        <end position="300"/>
    </location>
</feature>
<dbReference type="SUPFAM" id="SSF103473">
    <property type="entry name" value="MFS general substrate transporter"/>
    <property type="match status" value="1"/>
</dbReference>
<dbReference type="GO" id="GO:0005886">
    <property type="term" value="C:plasma membrane"/>
    <property type="evidence" value="ECO:0007669"/>
    <property type="project" value="UniProtKB-SubCell"/>
</dbReference>
<comment type="subcellular location">
    <subcellularLocation>
        <location evidence="1">Cell membrane</location>
        <topology evidence="1">Multi-pass membrane protein</topology>
    </subcellularLocation>
</comment>
<evidence type="ECO:0000313" key="8">
    <source>
        <dbReference type="EMBL" id="NVM96309.1"/>
    </source>
</evidence>
<evidence type="ECO:0000313" key="9">
    <source>
        <dbReference type="Proteomes" id="UP000543556"/>
    </source>
</evidence>